<dbReference type="GO" id="GO:0051536">
    <property type="term" value="F:iron-sulfur cluster binding"/>
    <property type="evidence" value="ECO:0007669"/>
    <property type="project" value="InterPro"/>
</dbReference>
<dbReference type="SUPFAM" id="SSF48310">
    <property type="entry name" value="Aldehyde ferredoxin oxidoreductase, C-terminal domains"/>
    <property type="match status" value="1"/>
</dbReference>
<dbReference type="EMBL" id="BARS01031194">
    <property type="protein sequence ID" value="GAG28147.1"/>
    <property type="molecule type" value="Genomic_DNA"/>
</dbReference>
<organism evidence="2">
    <name type="scientific">marine sediment metagenome</name>
    <dbReference type="NCBI Taxonomy" id="412755"/>
    <lineage>
        <taxon>unclassified sequences</taxon>
        <taxon>metagenomes</taxon>
        <taxon>ecological metagenomes</taxon>
    </lineage>
</organism>
<dbReference type="Pfam" id="PF01314">
    <property type="entry name" value="AFOR_C"/>
    <property type="match status" value="1"/>
</dbReference>
<sequence length="88" mass="10530">YVTGWNFDKNKFLKTGERIFNLKRLYNTRLGVSRKDDILPPRILTHKTGGGTNELPFFNNMLNEYYKYRGWDEFGIPTKEKLRELEII</sequence>
<evidence type="ECO:0000259" key="1">
    <source>
        <dbReference type="Pfam" id="PF01314"/>
    </source>
</evidence>
<accession>X0WY65</accession>
<reference evidence="2" key="1">
    <citation type="journal article" date="2014" name="Front. Microbiol.">
        <title>High frequency of phylogenetically diverse reductive dehalogenase-homologous genes in deep subseafloor sedimentary metagenomes.</title>
        <authorList>
            <person name="Kawai M."/>
            <person name="Futagami T."/>
            <person name="Toyoda A."/>
            <person name="Takaki Y."/>
            <person name="Nishi S."/>
            <person name="Hori S."/>
            <person name="Arai W."/>
            <person name="Tsubouchi T."/>
            <person name="Morono Y."/>
            <person name="Uchiyama I."/>
            <person name="Ito T."/>
            <person name="Fujiyama A."/>
            <person name="Inagaki F."/>
            <person name="Takami H."/>
        </authorList>
    </citation>
    <scope>NUCLEOTIDE SEQUENCE</scope>
    <source>
        <strain evidence="2">Expedition CK06-06</strain>
    </source>
</reference>
<feature type="domain" description="Aldehyde ferredoxin oxidoreductase C-terminal" evidence="1">
    <location>
        <begin position="2"/>
        <end position="87"/>
    </location>
</feature>
<dbReference type="PANTHER" id="PTHR30038:SF0">
    <property type="entry name" value="TUNGSTEN-CONTAINING ALDEHYDE FERREDOXIN OXIDOREDUCTASE"/>
    <property type="match status" value="1"/>
</dbReference>
<dbReference type="InterPro" id="IPR051919">
    <property type="entry name" value="W-dependent_AOR"/>
</dbReference>
<dbReference type="GO" id="GO:0009055">
    <property type="term" value="F:electron transfer activity"/>
    <property type="evidence" value="ECO:0007669"/>
    <property type="project" value="InterPro"/>
</dbReference>
<evidence type="ECO:0000313" key="2">
    <source>
        <dbReference type="EMBL" id="GAG28147.1"/>
    </source>
</evidence>
<dbReference type="AlphaFoldDB" id="X0WY65"/>
<dbReference type="InterPro" id="IPR001203">
    <property type="entry name" value="OxRdtase_Ald_Fedxn_C"/>
</dbReference>
<feature type="non-terminal residue" evidence="2">
    <location>
        <position position="1"/>
    </location>
</feature>
<comment type="caution">
    <text evidence="2">The sequence shown here is derived from an EMBL/GenBank/DDBJ whole genome shotgun (WGS) entry which is preliminary data.</text>
</comment>
<dbReference type="PANTHER" id="PTHR30038">
    <property type="entry name" value="ALDEHYDE FERREDOXIN OXIDOREDUCTASE"/>
    <property type="match status" value="1"/>
</dbReference>
<gene>
    <name evidence="2" type="ORF">S01H1_48571</name>
</gene>
<name>X0WY65_9ZZZZ</name>
<proteinExistence type="predicted"/>
<dbReference type="GO" id="GO:0016625">
    <property type="term" value="F:oxidoreductase activity, acting on the aldehyde or oxo group of donors, iron-sulfur protein as acceptor"/>
    <property type="evidence" value="ECO:0007669"/>
    <property type="project" value="InterPro"/>
</dbReference>
<protein>
    <recommendedName>
        <fullName evidence="1">Aldehyde ferredoxin oxidoreductase C-terminal domain-containing protein</fullName>
    </recommendedName>
</protein>
<dbReference type="InterPro" id="IPR013985">
    <property type="entry name" value="Ald_Fedxn_OxRdtase_dom3"/>
</dbReference>
<dbReference type="Gene3D" id="1.10.599.10">
    <property type="entry name" value="Aldehyde Ferredoxin Oxidoreductase Protein, subunit A, domain 3"/>
    <property type="match status" value="1"/>
</dbReference>
<dbReference type="InterPro" id="IPR036021">
    <property type="entry name" value="Tungsten_al_ferr_oxy-like_C"/>
</dbReference>